<gene>
    <name evidence="2" type="ORF">AVEN_65325_1</name>
</gene>
<dbReference type="Proteomes" id="UP000499080">
    <property type="component" value="Unassembled WGS sequence"/>
</dbReference>
<evidence type="ECO:0000313" key="2">
    <source>
        <dbReference type="EMBL" id="GBL78787.1"/>
    </source>
</evidence>
<feature type="compositionally biased region" description="Basic and acidic residues" evidence="1">
    <location>
        <begin position="77"/>
        <end position="89"/>
    </location>
</feature>
<organism evidence="2 3">
    <name type="scientific">Araneus ventricosus</name>
    <name type="common">Orbweaver spider</name>
    <name type="synonym">Epeira ventricosa</name>
    <dbReference type="NCBI Taxonomy" id="182803"/>
    <lineage>
        <taxon>Eukaryota</taxon>
        <taxon>Metazoa</taxon>
        <taxon>Ecdysozoa</taxon>
        <taxon>Arthropoda</taxon>
        <taxon>Chelicerata</taxon>
        <taxon>Arachnida</taxon>
        <taxon>Araneae</taxon>
        <taxon>Araneomorphae</taxon>
        <taxon>Entelegynae</taxon>
        <taxon>Araneoidea</taxon>
        <taxon>Araneidae</taxon>
        <taxon>Araneus</taxon>
    </lineage>
</organism>
<evidence type="ECO:0000256" key="1">
    <source>
        <dbReference type="SAM" id="MobiDB-lite"/>
    </source>
</evidence>
<comment type="caution">
    <text evidence="2">The sequence shown here is derived from an EMBL/GenBank/DDBJ whole genome shotgun (WGS) entry which is preliminary data.</text>
</comment>
<protein>
    <submittedName>
        <fullName evidence="2">Uncharacterized protein</fullName>
    </submittedName>
</protein>
<dbReference type="AlphaFoldDB" id="A0A4Y2AGP7"/>
<feature type="region of interest" description="Disordered" evidence="1">
    <location>
        <begin position="61"/>
        <end position="89"/>
    </location>
</feature>
<name>A0A4Y2AGP7_ARAVE</name>
<evidence type="ECO:0000313" key="3">
    <source>
        <dbReference type="Proteomes" id="UP000499080"/>
    </source>
</evidence>
<reference evidence="2 3" key="1">
    <citation type="journal article" date="2019" name="Sci. Rep.">
        <title>Orb-weaving spider Araneus ventricosus genome elucidates the spidroin gene catalogue.</title>
        <authorList>
            <person name="Kono N."/>
            <person name="Nakamura H."/>
            <person name="Ohtoshi R."/>
            <person name="Moran D.A.P."/>
            <person name="Shinohara A."/>
            <person name="Yoshida Y."/>
            <person name="Fujiwara M."/>
            <person name="Mori M."/>
            <person name="Tomita M."/>
            <person name="Arakawa K."/>
        </authorList>
    </citation>
    <scope>NUCLEOTIDE SEQUENCE [LARGE SCALE GENOMIC DNA]</scope>
</reference>
<proteinExistence type="predicted"/>
<accession>A0A4Y2AGP7</accession>
<dbReference type="EMBL" id="BGPR01000016">
    <property type="protein sequence ID" value="GBL78787.1"/>
    <property type="molecule type" value="Genomic_DNA"/>
</dbReference>
<sequence length="89" mass="9788">MIYIQKSSDGSKSSDISELTSSLVWILASRSEATRGLFWDGHRNFGVYSGTPGWVGFRTLTTEPNPTPNPTGGTRMDPFESRSDDKDDA</sequence>
<feature type="compositionally biased region" description="Low complexity" evidence="1">
    <location>
        <begin position="61"/>
        <end position="74"/>
    </location>
</feature>
<keyword evidence="3" id="KW-1185">Reference proteome</keyword>